<dbReference type="Proteomes" id="UP000554235">
    <property type="component" value="Unassembled WGS sequence"/>
</dbReference>
<evidence type="ECO:0000256" key="1">
    <source>
        <dbReference type="ARBA" id="ARBA00022737"/>
    </source>
</evidence>
<gene>
    <name evidence="4" type="ORF">FALBO_3732</name>
</gene>
<dbReference type="EMBL" id="JAADYS010000486">
    <property type="protein sequence ID" value="KAF4469365.1"/>
    <property type="molecule type" value="Genomic_DNA"/>
</dbReference>
<dbReference type="SUPFAM" id="SSF52540">
    <property type="entry name" value="P-loop containing nucleoside triphosphate hydrolases"/>
    <property type="match status" value="1"/>
</dbReference>
<dbReference type="InterPro" id="IPR027417">
    <property type="entry name" value="P-loop_NTPase"/>
</dbReference>
<dbReference type="Gene3D" id="3.40.50.300">
    <property type="entry name" value="P-loop containing nucleotide triphosphate hydrolases"/>
    <property type="match status" value="1"/>
</dbReference>
<sequence length="1130" mass="127379">MATGLEVLGTASAVLQVISFACDVASACKRVYDGKPTTDDDLEEHAQRMSDAVSRIQTRCKTLAKSQSSNDHTKLSEIAEDCSASARELESEVRFVTGLHKKGNLLRAAHAALRASSHRKKIDRLEISLSRCRQVMEIEMMAHLCSQSDAIEIQQRDGFGDLEMDVQNLVVRISQGHTKLEDLIKSENDVTREVIAQETVKASGAINEHVTAEVQALNTNTEAKARYKTFLQGLKFPEMNQRYNDLMSSHNASFNGVFASYKEMMSKENDIKGPRKKNNEETRSRELGRREIDQVWAEFVNWLQSSDSLFCIRGKPGSGKSTLVKFIIDNKTTKQLLSHWNSNAAIISHFFWKIGSSSQNSIKGLLCSLVYRSLDGNREIAEQVLDRFPYLSTNTHYNDWSTEDLRTVLYFILENETRHLCIFIDGLDEICNRDGLTKLTQTIEEILKFPRIKMCVATRPETLVMSWLKKMNVPGILLEDLTRPDMRAFVQKELKPFLTDNTITPDIHRKLTDELIWKAQGVFLWLHLAIRSITTGIQHEDPEEMLLDRLKELPRELEQLYTDMWQRTNENNSIYRNIAARYFRYALNDKGLVPMFPEVGYPSGYPEIWQPTLFQIAGAESVETQKLLFTGTNAIDFPEVQRLCSKTKVAVENRCAGLLRVTPPSMRGRMMEIVGSANELDIPEGNEDVDDALFSRVDFIHRTAHDFLTDTEAGQEIINCGQVSDTEVKIRLHKGMLCLLSFLHSEYGVMGRSGTSFYQTIKLFDSSDPGVLKEATKMVHVLRNLYHNKVIGADRPRWQPQAPFLSHLTNYAQLDDFVISSLKQASSKTLTDVLRESYDPDLSLRYGNYAPSARLVKALISMGANPHAKGVNHKREMGSMEPFVRQGTAFTNLLMFGLKSIDEGERLDSDPAREMLKAAVIMAMSCPDWSATTLVIGRVKQDKEASLMNVTWLSNPKTFVNVDSPWLLYEVDLRFLLLRLLSGLAVDIGEDTISSSQVDELLPKLENPQAKIRFIMTCDTESGDAKTLLCHRPSSNLSPPEITDRLFGLGTDLTEKSESAYDCAMRLVQDPGLETVDLESAVLSLADEGLGFCTLVEAGVVPPLSYVEHLEEHMPYYAVTLQRLRATAVS</sequence>
<dbReference type="PANTHER" id="PTHR10039">
    <property type="entry name" value="AMELOGENIN"/>
    <property type="match status" value="1"/>
</dbReference>
<dbReference type="PANTHER" id="PTHR10039:SF5">
    <property type="entry name" value="NACHT DOMAIN-CONTAINING PROTEIN"/>
    <property type="match status" value="1"/>
</dbReference>
<reference evidence="4 5" key="1">
    <citation type="submission" date="2020-01" db="EMBL/GenBank/DDBJ databases">
        <title>Identification and distribution of gene clusters putatively required for synthesis of sphingolipid metabolism inhibitors in phylogenetically diverse species of the filamentous fungus Fusarium.</title>
        <authorList>
            <person name="Kim H.-S."/>
            <person name="Busman M."/>
            <person name="Brown D.W."/>
            <person name="Divon H."/>
            <person name="Uhlig S."/>
            <person name="Proctor R.H."/>
        </authorList>
    </citation>
    <scope>NUCLEOTIDE SEQUENCE [LARGE SCALE GENOMIC DNA]</scope>
    <source>
        <strain evidence="4 5">NRRL 20459</strain>
    </source>
</reference>
<dbReference type="Pfam" id="PF24883">
    <property type="entry name" value="NPHP3_N"/>
    <property type="match status" value="1"/>
</dbReference>
<protein>
    <recommendedName>
        <fullName evidence="6">NACHT domain-containing protein</fullName>
    </recommendedName>
</protein>
<evidence type="ECO:0000313" key="4">
    <source>
        <dbReference type="EMBL" id="KAF4469365.1"/>
    </source>
</evidence>
<dbReference type="AlphaFoldDB" id="A0A8H4PEB0"/>
<organism evidence="4 5">
    <name type="scientific">Fusarium albosuccineum</name>
    <dbReference type="NCBI Taxonomy" id="1237068"/>
    <lineage>
        <taxon>Eukaryota</taxon>
        <taxon>Fungi</taxon>
        <taxon>Dikarya</taxon>
        <taxon>Ascomycota</taxon>
        <taxon>Pezizomycotina</taxon>
        <taxon>Sordariomycetes</taxon>
        <taxon>Hypocreomycetidae</taxon>
        <taxon>Hypocreales</taxon>
        <taxon>Nectriaceae</taxon>
        <taxon>Fusarium</taxon>
        <taxon>Fusarium decemcellulare species complex</taxon>
    </lineage>
</organism>
<evidence type="ECO:0000259" key="2">
    <source>
        <dbReference type="Pfam" id="PF24883"/>
    </source>
</evidence>
<dbReference type="InterPro" id="IPR056693">
    <property type="entry name" value="DUF7791"/>
</dbReference>
<dbReference type="OrthoDB" id="5086500at2759"/>
<evidence type="ECO:0000313" key="5">
    <source>
        <dbReference type="Proteomes" id="UP000554235"/>
    </source>
</evidence>
<dbReference type="InterPro" id="IPR056884">
    <property type="entry name" value="NPHP3-like_N"/>
</dbReference>
<keyword evidence="5" id="KW-1185">Reference proteome</keyword>
<keyword evidence="1" id="KW-0677">Repeat</keyword>
<name>A0A8H4PEB0_9HYPO</name>
<evidence type="ECO:0000259" key="3">
    <source>
        <dbReference type="Pfam" id="PF25053"/>
    </source>
</evidence>
<proteinExistence type="predicted"/>
<evidence type="ECO:0008006" key="6">
    <source>
        <dbReference type="Google" id="ProtNLM"/>
    </source>
</evidence>
<feature type="domain" description="DUF7791" evidence="3">
    <location>
        <begin position="574"/>
        <end position="738"/>
    </location>
</feature>
<feature type="domain" description="Nephrocystin 3-like N-terminal" evidence="2">
    <location>
        <begin position="298"/>
        <end position="459"/>
    </location>
</feature>
<dbReference type="Pfam" id="PF25053">
    <property type="entry name" value="DUF7791"/>
    <property type="match status" value="1"/>
</dbReference>
<accession>A0A8H4PEB0</accession>
<comment type="caution">
    <text evidence="4">The sequence shown here is derived from an EMBL/GenBank/DDBJ whole genome shotgun (WGS) entry which is preliminary data.</text>
</comment>